<evidence type="ECO:0008006" key="5">
    <source>
        <dbReference type="Google" id="ProtNLM"/>
    </source>
</evidence>
<dbReference type="InterPro" id="IPR000801">
    <property type="entry name" value="Esterase-like"/>
</dbReference>
<organism evidence="3 4">
    <name type="scientific">Candidatus Dojkabacteria bacterium</name>
    <dbReference type="NCBI Taxonomy" id="2099670"/>
    <lineage>
        <taxon>Bacteria</taxon>
        <taxon>Candidatus Dojkabacteria</taxon>
    </lineage>
</organism>
<dbReference type="InterPro" id="IPR029058">
    <property type="entry name" value="AB_hydrolase_fold"/>
</dbReference>
<dbReference type="Gene3D" id="3.40.50.1820">
    <property type="entry name" value="alpha/beta hydrolase"/>
    <property type="match status" value="1"/>
</dbReference>
<protein>
    <recommendedName>
        <fullName evidence="5">Dockerin domain-containing protein</fullName>
    </recommendedName>
</protein>
<evidence type="ECO:0000313" key="4">
    <source>
        <dbReference type="Proteomes" id="UP000754563"/>
    </source>
</evidence>
<dbReference type="EMBL" id="JAGQLH010000001">
    <property type="protein sequence ID" value="MCA9385036.1"/>
    <property type="molecule type" value="Genomic_DNA"/>
</dbReference>
<evidence type="ECO:0000256" key="2">
    <source>
        <dbReference type="SAM" id="Phobius"/>
    </source>
</evidence>
<keyword evidence="2" id="KW-1133">Transmembrane helix</keyword>
<dbReference type="Pfam" id="PF00756">
    <property type="entry name" value="Esterase"/>
    <property type="match status" value="1"/>
</dbReference>
<dbReference type="InterPro" id="IPR050583">
    <property type="entry name" value="Mycobacterial_A85_antigen"/>
</dbReference>
<dbReference type="PROSITE" id="PS00018">
    <property type="entry name" value="EF_HAND_1"/>
    <property type="match status" value="2"/>
</dbReference>
<reference evidence="3" key="1">
    <citation type="submission" date="2020-04" db="EMBL/GenBank/DDBJ databases">
        <authorList>
            <person name="Zhang T."/>
        </authorList>
    </citation>
    <scope>NUCLEOTIDE SEQUENCE</scope>
    <source>
        <strain evidence="3">HKST-UBA11</strain>
    </source>
</reference>
<sequence>MEEFQPDKFIFSLVAIAVFSLVAFLHLRQDESDTQYIFTAANQSEWNLGGNKVTPIGVEHLDVPSNAMGIDVGVNVYTPPGYNASNTSQRYPVIYFLHGAAGNEYNYFGYTSFDQSNPSSILNSENIVKLIQNGEVPPAIVVFPNGKRGSAYKDSGDDKPETFIITELIPFIDANYNTIANRSGRSVEGFSMGGGGAAYFGFKYPQLFCTFIGYSPGPYSHVTQALTSNASDIVSYDMKFRFTHGGTNDLGGIKTFVDTTLPNTINSYNASASNDLYAFHTDTPTGYQIIDGTGHNFELQLNKEHPSGKSFAKYHAEYHHACFAEASGNPTPTITTTQTPTPTSTSTPTPTITTTPTSTPSPTNTNTPTSTPTPTNTNTPTGTPTPTNTATPTSTPTGGTGGISSTPTPSSSPTGSSTPTPSATVTSGNTIPVACGSMDTSNDGKVDIFDFVGFRDLYLIFNGPDSLSEYRCQDIVEPVCGRKDHNQDKLINILDFARFVEKYQAPTC</sequence>
<feature type="transmembrane region" description="Helical" evidence="2">
    <location>
        <begin position="9"/>
        <end position="27"/>
    </location>
</feature>
<evidence type="ECO:0000256" key="1">
    <source>
        <dbReference type="SAM" id="MobiDB-lite"/>
    </source>
</evidence>
<dbReference type="InterPro" id="IPR018247">
    <property type="entry name" value="EF_Hand_1_Ca_BS"/>
</dbReference>
<evidence type="ECO:0000313" key="3">
    <source>
        <dbReference type="EMBL" id="MCA9385036.1"/>
    </source>
</evidence>
<feature type="region of interest" description="Disordered" evidence="1">
    <location>
        <begin position="326"/>
        <end position="428"/>
    </location>
</feature>
<keyword evidence="2" id="KW-0472">Membrane</keyword>
<dbReference type="AlphaFoldDB" id="A0A955L7H9"/>
<accession>A0A955L7H9</accession>
<gene>
    <name evidence="3" type="ORF">KC717_00145</name>
</gene>
<dbReference type="GO" id="GO:0016747">
    <property type="term" value="F:acyltransferase activity, transferring groups other than amino-acyl groups"/>
    <property type="evidence" value="ECO:0007669"/>
    <property type="project" value="TreeGrafter"/>
</dbReference>
<comment type="caution">
    <text evidence="3">The sequence shown here is derived from an EMBL/GenBank/DDBJ whole genome shotgun (WGS) entry which is preliminary data.</text>
</comment>
<reference evidence="3" key="2">
    <citation type="journal article" date="2021" name="Microbiome">
        <title>Successional dynamics and alternative stable states in a saline activated sludge microbial community over 9 years.</title>
        <authorList>
            <person name="Wang Y."/>
            <person name="Ye J."/>
            <person name="Ju F."/>
            <person name="Liu L."/>
            <person name="Boyd J.A."/>
            <person name="Deng Y."/>
            <person name="Parks D.H."/>
            <person name="Jiang X."/>
            <person name="Yin X."/>
            <person name="Woodcroft B.J."/>
            <person name="Tyson G.W."/>
            <person name="Hugenholtz P."/>
            <person name="Polz M.F."/>
            <person name="Zhang T."/>
        </authorList>
    </citation>
    <scope>NUCLEOTIDE SEQUENCE</scope>
    <source>
        <strain evidence="3">HKST-UBA11</strain>
    </source>
</reference>
<dbReference type="PANTHER" id="PTHR48098:SF1">
    <property type="entry name" value="DIACYLGLYCEROL ACYLTRANSFERASE_MYCOLYLTRANSFERASE AG85A"/>
    <property type="match status" value="1"/>
</dbReference>
<name>A0A955L7H9_9BACT</name>
<proteinExistence type="predicted"/>
<keyword evidence="2" id="KW-0812">Transmembrane</keyword>
<dbReference type="PANTHER" id="PTHR48098">
    <property type="entry name" value="ENTEROCHELIN ESTERASE-RELATED"/>
    <property type="match status" value="1"/>
</dbReference>
<dbReference type="SUPFAM" id="SSF53474">
    <property type="entry name" value="alpha/beta-Hydrolases"/>
    <property type="match status" value="2"/>
</dbReference>
<dbReference type="Proteomes" id="UP000754563">
    <property type="component" value="Unassembled WGS sequence"/>
</dbReference>